<dbReference type="Gene3D" id="2.40.50.100">
    <property type="match status" value="1"/>
</dbReference>
<dbReference type="GO" id="GO:0022857">
    <property type="term" value="F:transmembrane transporter activity"/>
    <property type="evidence" value="ECO:0007669"/>
    <property type="project" value="InterPro"/>
</dbReference>
<dbReference type="EMBL" id="BBWV01000001">
    <property type="protein sequence ID" value="GAO41645.1"/>
    <property type="molecule type" value="Genomic_DNA"/>
</dbReference>
<dbReference type="InterPro" id="IPR058647">
    <property type="entry name" value="BSH_CzcB-like"/>
</dbReference>
<evidence type="ECO:0000313" key="6">
    <source>
        <dbReference type="EMBL" id="GAO41645.1"/>
    </source>
</evidence>
<dbReference type="InterPro" id="IPR006143">
    <property type="entry name" value="RND_pump_MFP"/>
</dbReference>
<accession>A0A0E9MWZ9</accession>
<dbReference type="Pfam" id="PF25973">
    <property type="entry name" value="BSH_CzcB"/>
    <property type="match status" value="1"/>
</dbReference>
<dbReference type="Gene3D" id="2.40.30.170">
    <property type="match status" value="1"/>
</dbReference>
<evidence type="ECO:0000313" key="7">
    <source>
        <dbReference type="Proteomes" id="UP000033121"/>
    </source>
</evidence>
<dbReference type="GO" id="GO:0060003">
    <property type="term" value="P:copper ion export"/>
    <property type="evidence" value="ECO:0007669"/>
    <property type="project" value="TreeGrafter"/>
</dbReference>
<dbReference type="SUPFAM" id="SSF111369">
    <property type="entry name" value="HlyD-like secretion proteins"/>
    <property type="match status" value="1"/>
</dbReference>
<keyword evidence="3" id="KW-0732">Signal</keyword>
<dbReference type="PANTHER" id="PTHR30097">
    <property type="entry name" value="CATION EFFLUX SYSTEM PROTEIN CUSB"/>
    <property type="match status" value="1"/>
</dbReference>
<evidence type="ECO:0000256" key="3">
    <source>
        <dbReference type="SAM" id="SignalP"/>
    </source>
</evidence>
<dbReference type="Pfam" id="PF25954">
    <property type="entry name" value="Beta-barrel_RND_2"/>
    <property type="match status" value="1"/>
</dbReference>
<dbReference type="RefSeq" id="WP_046367469.1">
    <property type="nucleotide sequence ID" value="NZ_BBWV01000001.1"/>
</dbReference>
<dbReference type="OrthoDB" id="9806939at2"/>
<feature type="domain" description="CzcB-like barrel-sandwich hybrid" evidence="5">
    <location>
        <begin position="71"/>
        <end position="214"/>
    </location>
</feature>
<evidence type="ECO:0000259" key="5">
    <source>
        <dbReference type="Pfam" id="PF25973"/>
    </source>
</evidence>
<comment type="caution">
    <text evidence="6">The sequence shown here is derived from an EMBL/GenBank/DDBJ whole genome shotgun (WGS) entry which is preliminary data.</text>
</comment>
<evidence type="ECO:0000256" key="1">
    <source>
        <dbReference type="ARBA" id="ARBA00009477"/>
    </source>
</evidence>
<evidence type="ECO:0000256" key="2">
    <source>
        <dbReference type="ARBA" id="ARBA00022448"/>
    </source>
</evidence>
<feature type="domain" description="CusB-like beta-barrel" evidence="4">
    <location>
        <begin position="218"/>
        <end position="294"/>
    </location>
</feature>
<feature type="chain" id="PRO_5002429917" evidence="3">
    <location>
        <begin position="24"/>
        <end position="367"/>
    </location>
</feature>
<proteinExistence type="inferred from homology"/>
<sequence length="367" mass="40304">MKNIIHLLAGCLIILTVSCQSKAGTETAPDKSQVCVSDSLARIIRIDTAFSSQVNTEVKLSGEVSFDDNKVVKVFPFSSGQVQKVLVSLGDRVSKGQTLAIIKSADVAGNYSDLSAASNDIAIAKKQLDNQEALYHNGISSEREFLEAKETYNKAVSNASKIRDQININGSGQTNAGGQYLIKSPINGYVVEKNAEAGSFIRNDNSQNLFTVGDIGDVWIWANVYENDVAKVQEGYEASVTTLAYPGRIFKGKVDKENQILDPQTKVMRVRITLQNDSLLLKPEMFASILVQNQEKTQSVAVPAAAIVNDNGKSFLIIYHDNCHLELRQVDILKTLDNVTYINKGIRSGEKIISRNQILLYRALIED</sequence>
<dbReference type="PANTHER" id="PTHR30097:SF4">
    <property type="entry name" value="SLR6042 PROTEIN"/>
    <property type="match status" value="1"/>
</dbReference>
<gene>
    <name evidence="6" type="ORF">FPE01S_01_06590</name>
</gene>
<dbReference type="GO" id="GO:0030313">
    <property type="term" value="C:cell envelope"/>
    <property type="evidence" value="ECO:0007669"/>
    <property type="project" value="TreeGrafter"/>
</dbReference>
<dbReference type="Proteomes" id="UP000033121">
    <property type="component" value="Unassembled WGS sequence"/>
</dbReference>
<dbReference type="AlphaFoldDB" id="A0A0E9MWZ9"/>
<name>A0A0E9MWZ9_9BACT</name>
<comment type="similarity">
    <text evidence="1">Belongs to the membrane fusion protein (MFP) (TC 8.A.1) family.</text>
</comment>
<dbReference type="STRING" id="1220578.FPE01S_01_06590"/>
<protein>
    <submittedName>
        <fullName evidence="6">Putative RND-type efflux pump membrane fusion protein</fullName>
    </submittedName>
</protein>
<keyword evidence="7" id="KW-1185">Reference proteome</keyword>
<dbReference type="FunFam" id="2.40.30.170:FF:000010">
    <property type="entry name" value="Efflux RND transporter periplasmic adaptor subunit"/>
    <property type="match status" value="1"/>
</dbReference>
<reference evidence="6 7" key="1">
    <citation type="submission" date="2015-04" db="EMBL/GenBank/DDBJ databases">
        <title>Whole genome shotgun sequence of Flavihumibacter petaseus NBRC 106054.</title>
        <authorList>
            <person name="Miyazawa S."/>
            <person name="Hosoyama A."/>
            <person name="Hashimoto M."/>
            <person name="Noguchi M."/>
            <person name="Tsuchikane K."/>
            <person name="Ohji S."/>
            <person name="Yamazoe A."/>
            <person name="Ichikawa N."/>
            <person name="Kimura A."/>
            <person name="Fujita N."/>
        </authorList>
    </citation>
    <scope>NUCLEOTIDE SEQUENCE [LARGE SCALE GENOMIC DNA]</scope>
    <source>
        <strain evidence="6 7">NBRC 106054</strain>
    </source>
</reference>
<organism evidence="6 7">
    <name type="scientific">Flavihumibacter petaseus NBRC 106054</name>
    <dbReference type="NCBI Taxonomy" id="1220578"/>
    <lineage>
        <taxon>Bacteria</taxon>
        <taxon>Pseudomonadati</taxon>
        <taxon>Bacteroidota</taxon>
        <taxon>Chitinophagia</taxon>
        <taxon>Chitinophagales</taxon>
        <taxon>Chitinophagaceae</taxon>
        <taxon>Flavihumibacter</taxon>
    </lineage>
</organism>
<dbReference type="GO" id="GO:0015679">
    <property type="term" value="P:plasma membrane copper ion transport"/>
    <property type="evidence" value="ECO:0007669"/>
    <property type="project" value="TreeGrafter"/>
</dbReference>
<dbReference type="Gene3D" id="2.40.420.20">
    <property type="match status" value="1"/>
</dbReference>
<dbReference type="GO" id="GO:0016020">
    <property type="term" value="C:membrane"/>
    <property type="evidence" value="ECO:0007669"/>
    <property type="project" value="InterPro"/>
</dbReference>
<dbReference type="PROSITE" id="PS51257">
    <property type="entry name" value="PROKAR_LIPOPROTEIN"/>
    <property type="match status" value="1"/>
</dbReference>
<dbReference type="NCBIfam" id="TIGR01730">
    <property type="entry name" value="RND_mfp"/>
    <property type="match status" value="1"/>
</dbReference>
<dbReference type="InterPro" id="IPR051909">
    <property type="entry name" value="MFP_Cation_Efflux"/>
</dbReference>
<feature type="signal peptide" evidence="3">
    <location>
        <begin position="1"/>
        <end position="23"/>
    </location>
</feature>
<dbReference type="InterPro" id="IPR058792">
    <property type="entry name" value="Beta-barrel_RND_2"/>
</dbReference>
<evidence type="ECO:0000259" key="4">
    <source>
        <dbReference type="Pfam" id="PF25954"/>
    </source>
</evidence>
<keyword evidence="2" id="KW-0813">Transport</keyword>